<name>A0A1X6P802_PORUM</name>
<dbReference type="InterPro" id="IPR038120">
    <property type="entry name" value="Rpb1_funnel_sf"/>
</dbReference>
<dbReference type="InterPro" id="IPR045867">
    <property type="entry name" value="DNA-dir_RpoC_beta_prime"/>
</dbReference>
<dbReference type="InterPro" id="IPR042102">
    <property type="entry name" value="RNA_pol_Rpb1_3_sf"/>
</dbReference>
<dbReference type="GO" id="GO:0046872">
    <property type="term" value="F:metal ion binding"/>
    <property type="evidence" value="ECO:0007669"/>
    <property type="project" value="UniProtKB-KW"/>
</dbReference>
<dbReference type="Gene3D" id="1.10.132.30">
    <property type="match status" value="1"/>
</dbReference>
<dbReference type="Pfam" id="PF04992">
    <property type="entry name" value="RNA_pol_Rpb1_6"/>
    <property type="match status" value="1"/>
</dbReference>
<keyword evidence="19" id="KW-1185">Reference proteome</keyword>
<dbReference type="SUPFAM" id="SSF64484">
    <property type="entry name" value="beta and beta-prime subunits of DNA dependent RNA-polymerase"/>
    <property type="match status" value="1"/>
</dbReference>
<feature type="compositionally biased region" description="Low complexity" evidence="16">
    <location>
        <begin position="1734"/>
        <end position="1762"/>
    </location>
</feature>
<dbReference type="FunFam" id="2.40.40.20:FF:000019">
    <property type="entry name" value="DNA-directed RNA polymerase II subunit RPB1"/>
    <property type="match status" value="1"/>
</dbReference>
<dbReference type="Pfam" id="PF05000">
    <property type="entry name" value="RNA_pol_Rpb1_4"/>
    <property type="match status" value="1"/>
</dbReference>
<dbReference type="SMART" id="SM00663">
    <property type="entry name" value="RPOLA_N"/>
    <property type="match status" value="1"/>
</dbReference>
<dbReference type="Gene3D" id="3.30.1360.140">
    <property type="match status" value="1"/>
</dbReference>
<keyword evidence="7" id="KW-0479">Metal-binding</keyword>
<dbReference type="NCBIfam" id="NF006336">
    <property type="entry name" value="PRK08566.1"/>
    <property type="match status" value="1"/>
</dbReference>
<dbReference type="FunFam" id="1.10.274.100:FF:000001">
    <property type="entry name" value="DNA-directed RNA polymerase subunit"/>
    <property type="match status" value="1"/>
</dbReference>
<dbReference type="Gene3D" id="1.10.274.100">
    <property type="entry name" value="RNA polymerase Rpb1, domain 3"/>
    <property type="match status" value="1"/>
</dbReference>
<comment type="catalytic activity">
    <reaction evidence="14 15">
        <text>RNA(n) + a ribonucleoside 5'-triphosphate = RNA(n+1) + diphosphate</text>
        <dbReference type="Rhea" id="RHEA:21248"/>
        <dbReference type="Rhea" id="RHEA-COMP:14527"/>
        <dbReference type="Rhea" id="RHEA-COMP:17342"/>
        <dbReference type="ChEBI" id="CHEBI:33019"/>
        <dbReference type="ChEBI" id="CHEBI:61557"/>
        <dbReference type="ChEBI" id="CHEBI:140395"/>
        <dbReference type="EC" id="2.7.7.6"/>
    </reaction>
</comment>
<keyword evidence="10" id="KW-0460">Magnesium</keyword>
<dbReference type="Gene3D" id="3.30.1490.180">
    <property type="entry name" value="RNA polymerase ii"/>
    <property type="match status" value="1"/>
</dbReference>
<dbReference type="InterPro" id="IPR007081">
    <property type="entry name" value="RNA_pol_Rpb1_5"/>
</dbReference>
<evidence type="ECO:0000256" key="3">
    <source>
        <dbReference type="ARBA" id="ARBA00022478"/>
    </source>
</evidence>
<dbReference type="Pfam" id="PF04990">
    <property type="entry name" value="RNA_pol_Rpb1_7"/>
    <property type="match status" value="1"/>
</dbReference>
<dbReference type="InterPro" id="IPR000684">
    <property type="entry name" value="RNA_pol_II_repeat_euk"/>
</dbReference>
<keyword evidence="12 15" id="KW-0804">Transcription</keyword>
<dbReference type="FunFam" id="1.10.132.30:FF:000001">
    <property type="entry name" value="DNA-directed RNA polymerase subunit"/>
    <property type="match status" value="1"/>
</dbReference>
<evidence type="ECO:0000256" key="15">
    <source>
        <dbReference type="RuleBase" id="RU004279"/>
    </source>
</evidence>
<dbReference type="InterPro" id="IPR000722">
    <property type="entry name" value="RNA_pol_asu"/>
</dbReference>
<evidence type="ECO:0000256" key="12">
    <source>
        <dbReference type="ARBA" id="ARBA00023163"/>
    </source>
</evidence>
<evidence type="ECO:0000256" key="9">
    <source>
        <dbReference type="ARBA" id="ARBA00022833"/>
    </source>
</evidence>
<dbReference type="EMBL" id="KV918857">
    <property type="protein sequence ID" value="OSX76753.1"/>
    <property type="molecule type" value="Genomic_DNA"/>
</dbReference>
<dbReference type="PANTHER" id="PTHR19376">
    <property type="entry name" value="DNA-DIRECTED RNA POLYMERASE"/>
    <property type="match status" value="1"/>
</dbReference>
<dbReference type="Pfam" id="PF04998">
    <property type="entry name" value="RNA_pol_Rpb1_5"/>
    <property type="match status" value="1"/>
</dbReference>
<keyword evidence="13" id="KW-0539">Nucleus</keyword>
<evidence type="ECO:0000313" key="19">
    <source>
        <dbReference type="Proteomes" id="UP000218209"/>
    </source>
</evidence>
<evidence type="ECO:0000259" key="17">
    <source>
        <dbReference type="SMART" id="SM00663"/>
    </source>
</evidence>
<dbReference type="Gene3D" id="1.10.150.390">
    <property type="match status" value="1"/>
</dbReference>
<keyword evidence="5 15" id="KW-0808">Transferase</keyword>
<dbReference type="GO" id="GO:0005665">
    <property type="term" value="C:RNA polymerase II, core complex"/>
    <property type="evidence" value="ECO:0007669"/>
    <property type="project" value="TreeGrafter"/>
</dbReference>
<dbReference type="CDD" id="cd02584">
    <property type="entry name" value="RNAP_II_Rpb1_C"/>
    <property type="match status" value="1"/>
</dbReference>
<dbReference type="InterPro" id="IPR006592">
    <property type="entry name" value="RNA_pol_N"/>
</dbReference>
<evidence type="ECO:0000256" key="10">
    <source>
        <dbReference type="ARBA" id="ARBA00022842"/>
    </source>
</evidence>
<evidence type="ECO:0000256" key="2">
    <source>
        <dbReference type="ARBA" id="ARBA00006460"/>
    </source>
</evidence>
<evidence type="ECO:0000256" key="8">
    <source>
        <dbReference type="ARBA" id="ARBA00022737"/>
    </source>
</evidence>
<evidence type="ECO:0000256" key="1">
    <source>
        <dbReference type="ARBA" id="ARBA00004123"/>
    </source>
</evidence>
<evidence type="ECO:0000256" key="11">
    <source>
        <dbReference type="ARBA" id="ARBA00023125"/>
    </source>
</evidence>
<evidence type="ECO:0000256" key="5">
    <source>
        <dbReference type="ARBA" id="ARBA00022679"/>
    </source>
</evidence>
<reference evidence="18 19" key="1">
    <citation type="submission" date="2017-03" db="EMBL/GenBank/DDBJ databases">
        <title>WGS assembly of Porphyra umbilicalis.</title>
        <authorList>
            <person name="Brawley S.H."/>
            <person name="Blouin N.A."/>
            <person name="Ficko-Blean E."/>
            <person name="Wheeler G.L."/>
            <person name="Lohr M."/>
            <person name="Goodson H.V."/>
            <person name="Jenkins J.W."/>
            <person name="Blaby-Haas C.E."/>
            <person name="Helliwell K.E."/>
            <person name="Chan C."/>
            <person name="Marriage T."/>
            <person name="Bhattacharya D."/>
            <person name="Klein A.S."/>
            <person name="Badis Y."/>
            <person name="Brodie J."/>
            <person name="Cao Y."/>
            <person name="Collen J."/>
            <person name="Dittami S.M."/>
            <person name="Gachon C.M."/>
            <person name="Green B.R."/>
            <person name="Karpowicz S."/>
            <person name="Kim J.W."/>
            <person name="Kudahl U."/>
            <person name="Lin S."/>
            <person name="Michel G."/>
            <person name="Mittag M."/>
            <person name="Olson B.J."/>
            <person name="Pangilinan J."/>
            <person name="Peng Y."/>
            <person name="Qiu H."/>
            <person name="Shu S."/>
            <person name="Singer J.T."/>
            <person name="Smith A.G."/>
            <person name="Sprecher B.N."/>
            <person name="Wagner V."/>
            <person name="Wang W."/>
            <person name="Wang Z.-Y."/>
            <person name="Yan J."/>
            <person name="Yarish C."/>
            <person name="Zoeuner-Riek S."/>
            <person name="Zhuang Y."/>
            <person name="Zou Y."/>
            <person name="Lindquist E.A."/>
            <person name="Grimwood J."/>
            <person name="Barry K."/>
            <person name="Rokhsar D.S."/>
            <person name="Schmutz J."/>
            <person name="Stiller J.W."/>
            <person name="Grossman A.R."/>
            <person name="Prochnik S.E."/>
        </authorList>
    </citation>
    <scope>NUCLEOTIDE SEQUENCE [LARGE SCALE GENOMIC DNA]</scope>
    <source>
        <strain evidence="18">4086291</strain>
    </source>
</reference>
<feature type="domain" description="RNA polymerase N-terminal" evidence="17">
    <location>
        <begin position="232"/>
        <end position="535"/>
    </location>
</feature>
<evidence type="ECO:0000256" key="14">
    <source>
        <dbReference type="ARBA" id="ARBA00048552"/>
    </source>
</evidence>
<accession>A0A1X6P802</accession>
<evidence type="ECO:0000313" key="18">
    <source>
        <dbReference type="EMBL" id="OSX76753.1"/>
    </source>
</evidence>
<dbReference type="GO" id="GO:0006366">
    <property type="term" value="P:transcription by RNA polymerase II"/>
    <property type="evidence" value="ECO:0007669"/>
    <property type="project" value="InterPro"/>
</dbReference>
<dbReference type="InterPro" id="IPR044893">
    <property type="entry name" value="RNA_pol_Rpb1_clamp_domain"/>
</dbReference>
<dbReference type="EC" id="2.7.7.6" evidence="15"/>
<dbReference type="Gene3D" id="6.10.250.2940">
    <property type="match status" value="1"/>
</dbReference>
<comment type="similarity">
    <text evidence="2 15">Belongs to the RNA polymerase beta' chain family.</text>
</comment>
<gene>
    <name evidence="18" type="ORF">BU14_0177s0031</name>
</gene>
<feature type="region of interest" description="Disordered" evidence="16">
    <location>
        <begin position="1598"/>
        <end position="1631"/>
    </location>
</feature>
<dbReference type="FunFam" id="4.10.860.120:FF:000003">
    <property type="entry name" value="DNA-directed RNA polymerase subunit"/>
    <property type="match status" value="1"/>
</dbReference>
<keyword evidence="11" id="KW-0238">DNA-binding</keyword>
<dbReference type="FunFam" id="1.10.150.390:FF:000001">
    <property type="entry name" value="DNA-directed RNA polymerase subunit"/>
    <property type="match status" value="1"/>
</dbReference>
<dbReference type="InterPro" id="IPR038593">
    <property type="entry name" value="RNA_pol_Rpb1_7_sf"/>
</dbReference>
<comment type="subcellular location">
    <subcellularLocation>
        <location evidence="1">Nucleus</location>
    </subcellularLocation>
</comment>
<dbReference type="InterPro" id="IPR007083">
    <property type="entry name" value="RNA_pol_Rpb1_4"/>
</dbReference>
<dbReference type="GO" id="GO:0003677">
    <property type="term" value="F:DNA binding"/>
    <property type="evidence" value="ECO:0007669"/>
    <property type="project" value="UniProtKB-KW"/>
</dbReference>
<dbReference type="Pfam" id="PF00623">
    <property type="entry name" value="RNA_pol_Rpb1_2"/>
    <property type="match status" value="1"/>
</dbReference>
<dbReference type="PROSITE" id="PS00115">
    <property type="entry name" value="RNA_POL_II_REPEAT"/>
    <property type="match status" value="2"/>
</dbReference>
<evidence type="ECO:0000256" key="4">
    <source>
        <dbReference type="ARBA" id="ARBA00022553"/>
    </source>
</evidence>
<keyword evidence="3 15" id="KW-0240">DNA-directed RNA polymerase</keyword>
<evidence type="ECO:0000256" key="13">
    <source>
        <dbReference type="ARBA" id="ARBA00023242"/>
    </source>
</evidence>
<evidence type="ECO:0000256" key="7">
    <source>
        <dbReference type="ARBA" id="ARBA00022723"/>
    </source>
</evidence>
<keyword evidence="4" id="KW-0597">Phosphoprotein</keyword>
<dbReference type="Gene3D" id="4.10.860.120">
    <property type="entry name" value="RNA polymerase II, clamp domain"/>
    <property type="match status" value="1"/>
</dbReference>
<evidence type="ECO:0000256" key="6">
    <source>
        <dbReference type="ARBA" id="ARBA00022695"/>
    </source>
</evidence>
<dbReference type="InterPro" id="IPR007066">
    <property type="entry name" value="RNA_pol_Rpb1_3"/>
</dbReference>
<sequence length="1762" mass="192668">MDREFLYSSAEVRNVRRVQFGVMSPDEIRRMSVAEVKHEVAWDNGVPRHEGIMDRRLGASGRDFPCMTCHCDEKNCPGHFGFIELAKPMFHAGFLTMTLKLLRCVCYFCSRLLITKIDDPGVQKILAAVATMESRAARLRIMMGLCTARKCLITEAPEGGSSTGCGHEQPKYKREGLKIRADFPDDGGDVDGAPANERKQNVSAEKVLAVFKRISDQDAELLGLSARWARPEWLILTLMPVPPPHVRPSIMMDATQRGEDDLTHKLADIVKNNTALRNLEGTGAPAHRLAEQINLLQFHVATYMNNDLPGMPRATQKSGRPLKSVSQRLKGKEGRLRGNLMGKRVDFSARTVITPDPNLRLDEVGVPFSIAKNLTFPETVTAYNIAEMQALVENGPDEYPGAKYIQRDDGYQVNLAYVRNRADLQLEIGYKVVRHIVNGDFIVFNRQPSLHKMSIMGHRIRVMPYSTFRLNLSVTSPYNADFDGDEMNLHVPQTHLTRAEVMELMMVPRCIVSPQGNKPVMGIVQDTLLGCMLFTYRDTFLRRDVTMSLLLHVVGWDGVIPPPAIIKPEPLWTGKQLFSLLLPDVNLVRYCNTHPDDENTDISPGDSRVLIVGGELITGIVDKRTVGSASNGLIHVTWKEKGPERTCVLISAIQVLVNHYVIMRGQSIGIGDTIADAATEADVRATITGAQEEVTQLVRRAQEGELTLLPGKSMLESFEVEVNKVLNGARDTSGSSAQLSLLKSNNIKRMVSAGSKGSFINISQICACVGQQNVEGKRISYGFRRRTLPHFRMDDLGPESRGFVENSYLIGLRPSEFFFHAMGGREGLIDTAVKTAETGYIQRRLVKAMEDVMVKYDGTVRNSRASVIQFLYGEDGLDGALVEDQKLDTLRSSNDAFTKRYRLTEPDLHLQETSSSPYLSQAVLNDIHSGGDVTELLAKEWAQLKKDRDFLRNEVFKTGEAKLPLAVNVERLIWNAKRIFDVRQNDRSDLSPSKIVRGVELLLHRTRVLTSDEDVEADAADREMLTPNGSAAGPMDDALKELAEVAQLNATLLFQIHVRASLASKVVLSEHRLTRKAFTWLLGEIENRFQQALAPAGEMVGATAAQSIGEPATQMTLNTFHYAGVSAKNVTLGVPRLQEIINVSKRTKTPSLVVHLRGEAAHDAERAKQVQAELQHTTLRHVTHMTEVYYDPDLENTIVPADEELVSAYYELPDDVVNASPWLLRLVLAKDMVVDRKLAMNTIKNRIHAHFGGDLHVMASEDNAAELVIRVRVAMENEDKAGMSESTKPHFENDQEADRMADMDDDEEDAEDLFLRKVESQLLSNLTLSGIPGIDKVFMRQDNKIVIDPASGTFTRENEWLLETDGVNFIAVMGHEDVDFTRTVSNDIVETFEVLGIEAVRATLLNEIRTVISFDGAYVNYRHLAVLVDVMTFRGHLMAISRHGINRVSSSALMKCSFEETSDILLDAAMHGETDQLAGVAETIMLGQLAPLGTGSFGLFLNDAALTDAVEPETDAAASARIARSPAAPESERGYTPGREGQRTPGRAFDAAMTPTYAYSPARARTPGGRAFSPAYSGPGGFSPISTSAAFSPIVSANDPVGRSTPGRMTPGRSPASRFTPRMSPSSPGYAAMSPRYGGGLGMGGGAGPGGGAGAYAPASPAYMATSPGLGYSPSTPALAVSSPGYSPGYSPTSPGVGRAGAAGGYASPQSPGYVPTSPAYARPGTVVAATNVYSPSSPAYSPSSPNYAAAQSPAYQPPTRR</sequence>
<organism evidence="18 19">
    <name type="scientific">Porphyra umbilicalis</name>
    <name type="common">Purple laver</name>
    <name type="synonym">Red alga</name>
    <dbReference type="NCBI Taxonomy" id="2786"/>
    <lineage>
        <taxon>Eukaryota</taxon>
        <taxon>Rhodophyta</taxon>
        <taxon>Bangiophyceae</taxon>
        <taxon>Bangiales</taxon>
        <taxon>Bangiaceae</taxon>
        <taxon>Porphyra</taxon>
    </lineage>
</organism>
<proteinExistence type="inferred from homology"/>
<evidence type="ECO:0000256" key="16">
    <source>
        <dbReference type="SAM" id="MobiDB-lite"/>
    </source>
</evidence>
<feature type="region of interest" description="Disordered" evidence="16">
    <location>
        <begin position="1733"/>
        <end position="1762"/>
    </location>
</feature>
<protein>
    <recommendedName>
        <fullName evidence="15">DNA-directed RNA polymerase subunit</fullName>
        <ecNumber evidence="15">2.7.7.6</ecNumber>
    </recommendedName>
</protein>
<dbReference type="InterPro" id="IPR007080">
    <property type="entry name" value="RNA_pol_Rpb1_1"/>
</dbReference>
<keyword evidence="8" id="KW-0677">Repeat</keyword>
<feature type="compositionally biased region" description="Low complexity" evidence="16">
    <location>
        <begin position="1682"/>
        <end position="1697"/>
    </location>
</feature>
<dbReference type="PANTHER" id="PTHR19376:SF37">
    <property type="entry name" value="DNA-DIRECTED RNA POLYMERASE II SUBUNIT RPB1"/>
    <property type="match status" value="1"/>
</dbReference>
<keyword evidence="9" id="KW-0862">Zinc</keyword>
<dbReference type="Pfam" id="PF04983">
    <property type="entry name" value="RNA_pol_Rpb1_3"/>
    <property type="match status" value="1"/>
</dbReference>
<dbReference type="Pfam" id="PF04997">
    <property type="entry name" value="RNA_pol_Rpb1_1"/>
    <property type="match status" value="1"/>
</dbReference>
<dbReference type="Gene3D" id="2.40.40.20">
    <property type="match status" value="1"/>
</dbReference>
<feature type="region of interest" description="Disordered" evidence="16">
    <location>
        <begin position="1682"/>
        <end position="1721"/>
    </location>
</feature>
<comment type="function">
    <text evidence="15">DNA-dependent RNA polymerase catalyzes the transcription of DNA into RNA using the four ribonucleoside triphosphates as substrates.</text>
</comment>
<feature type="compositionally biased region" description="Low complexity" evidence="16">
    <location>
        <begin position="1516"/>
        <end position="1529"/>
    </location>
</feature>
<keyword evidence="6 15" id="KW-0548">Nucleotidyltransferase</keyword>
<feature type="region of interest" description="Disordered" evidence="16">
    <location>
        <begin position="1516"/>
        <end position="1546"/>
    </location>
</feature>
<dbReference type="InterPro" id="IPR007075">
    <property type="entry name" value="RNA_pol_Rpb1_6"/>
</dbReference>
<dbReference type="CDD" id="cd02733">
    <property type="entry name" value="RNAP_II_RPB1_N"/>
    <property type="match status" value="1"/>
</dbReference>
<dbReference type="GO" id="GO:0003899">
    <property type="term" value="F:DNA-directed RNA polymerase activity"/>
    <property type="evidence" value="ECO:0007669"/>
    <property type="project" value="UniProtKB-EC"/>
</dbReference>
<dbReference type="Gene3D" id="6.20.50.80">
    <property type="match status" value="1"/>
</dbReference>
<dbReference type="InterPro" id="IPR007073">
    <property type="entry name" value="RNA_pol_Rpb1_7"/>
</dbReference>
<dbReference type="Proteomes" id="UP000218209">
    <property type="component" value="Unassembled WGS sequence"/>
</dbReference>
<dbReference type="OrthoDB" id="270392at2759"/>